<protein>
    <submittedName>
        <fullName evidence="2">Uncharacterized protein</fullName>
    </submittedName>
</protein>
<evidence type="ECO:0000256" key="1">
    <source>
        <dbReference type="SAM" id="MobiDB-lite"/>
    </source>
</evidence>
<dbReference type="HOGENOM" id="CLU_3419018_0_0_5"/>
<evidence type="ECO:0000313" key="3">
    <source>
        <dbReference type="Proteomes" id="UP000002931"/>
    </source>
</evidence>
<sequence>MSRADPRSNVTIEQKGQTHGKTQQG</sequence>
<proteinExistence type="predicted"/>
<reference evidence="2 3" key="1">
    <citation type="journal article" date="2010" name="J. Bacteriol.">
        <title>Genome sequences of Pelagibaca bermudensis HTCC2601T and Maritimibacter alkaliphilus HTCC2654T, the type strains of two marine Roseobacter genera.</title>
        <authorList>
            <person name="Thrash J.C."/>
            <person name="Cho J.C."/>
            <person name="Ferriera S."/>
            <person name="Johnson J."/>
            <person name="Vergin K.L."/>
            <person name="Giovannoni S.J."/>
        </authorList>
    </citation>
    <scope>NUCLEOTIDE SEQUENCE [LARGE SCALE GENOMIC DNA]</scope>
    <source>
        <strain evidence="2 3">HTCC2654</strain>
    </source>
</reference>
<keyword evidence="3" id="KW-1185">Reference proteome</keyword>
<comment type="caution">
    <text evidence="2">The sequence shown here is derived from an EMBL/GenBank/DDBJ whole genome shotgun (WGS) entry which is preliminary data.</text>
</comment>
<evidence type="ECO:0000313" key="2">
    <source>
        <dbReference type="EMBL" id="EAQ12476.1"/>
    </source>
</evidence>
<dbReference type="EMBL" id="AAMT01000008">
    <property type="protein sequence ID" value="EAQ12476.1"/>
    <property type="molecule type" value="Genomic_DNA"/>
</dbReference>
<feature type="compositionally biased region" description="Low complexity" evidence="1">
    <location>
        <begin position="14"/>
        <end position="25"/>
    </location>
</feature>
<gene>
    <name evidence="2" type="ORF">RB2654_14360</name>
</gene>
<dbReference type="Proteomes" id="UP000002931">
    <property type="component" value="Unassembled WGS sequence"/>
</dbReference>
<accession>A3VGS1</accession>
<name>A3VGS1_9RHOB</name>
<dbReference type="AlphaFoldDB" id="A3VGS1"/>
<organism evidence="2 3">
    <name type="scientific">Maritimibacter alkaliphilus HTCC2654</name>
    <dbReference type="NCBI Taxonomy" id="314271"/>
    <lineage>
        <taxon>Bacteria</taxon>
        <taxon>Pseudomonadati</taxon>
        <taxon>Pseudomonadota</taxon>
        <taxon>Alphaproteobacteria</taxon>
        <taxon>Rhodobacterales</taxon>
        <taxon>Roseobacteraceae</taxon>
        <taxon>Maritimibacter</taxon>
    </lineage>
</organism>
<feature type="region of interest" description="Disordered" evidence="1">
    <location>
        <begin position="1"/>
        <end position="25"/>
    </location>
</feature>